<evidence type="ECO:0000256" key="4">
    <source>
        <dbReference type="RuleBase" id="RU361169"/>
    </source>
</evidence>
<dbReference type="InterPro" id="IPR012334">
    <property type="entry name" value="Pectin_lyas_fold"/>
</dbReference>
<dbReference type="RefSeq" id="WP_187634521.1">
    <property type="nucleotide sequence ID" value="NZ_VZQQ01000009.1"/>
</dbReference>
<keyword evidence="2 4" id="KW-0378">Hydrolase</keyword>
<dbReference type="InterPro" id="IPR000743">
    <property type="entry name" value="Glyco_hydro_28"/>
</dbReference>
<keyword evidence="7" id="KW-1185">Reference proteome</keyword>
<protein>
    <submittedName>
        <fullName evidence="6">Glycoside hydrolase family 28 protein</fullName>
    </submittedName>
</protein>
<dbReference type="GO" id="GO:0016787">
    <property type="term" value="F:hydrolase activity"/>
    <property type="evidence" value="ECO:0007669"/>
    <property type="project" value="UniProtKB-KW"/>
</dbReference>
<dbReference type="PANTHER" id="PTHR31339:SF86">
    <property type="entry name" value="PECTATE LYASE SUPERFAMILY PROTEIN DOMAIN-CONTAINING PROTEIN"/>
    <property type="match status" value="1"/>
</dbReference>
<evidence type="ECO:0000256" key="2">
    <source>
        <dbReference type="ARBA" id="ARBA00022801"/>
    </source>
</evidence>
<dbReference type="PANTHER" id="PTHR31339">
    <property type="entry name" value="PECTIN LYASE-RELATED"/>
    <property type="match status" value="1"/>
</dbReference>
<keyword evidence="3 4" id="KW-0326">Glycosidase</keyword>
<proteinExistence type="inferred from homology"/>
<reference evidence="6 7" key="1">
    <citation type="submission" date="2019-09" db="EMBL/GenBank/DDBJ databases">
        <title>Paraburkholderia podalyriae sp. nov., A South African Podalyria-associated rhizobium.</title>
        <authorList>
            <person name="Mavima L."/>
            <person name="Beukes C.W."/>
            <person name="Palmer M."/>
            <person name="De Meyer S.E."/>
            <person name="James E.K."/>
            <person name="Maluk M."/>
            <person name="Avontuur J.R."/>
            <person name="Chan W.Y."/>
            <person name="Venter S.N."/>
            <person name="Steenkamp E.T."/>
        </authorList>
    </citation>
    <scope>NUCLEOTIDE SEQUENCE [LARGE SCALE GENOMIC DNA]</scope>
    <source>
        <strain evidence="6 7">WC7.3b</strain>
    </source>
</reference>
<evidence type="ECO:0000313" key="6">
    <source>
        <dbReference type="EMBL" id="MBC8747425.1"/>
    </source>
</evidence>
<dbReference type="InterPro" id="IPR051801">
    <property type="entry name" value="GH28_Enzymes"/>
</dbReference>
<accession>A0ABR7PM32</accession>
<evidence type="ECO:0000313" key="7">
    <source>
        <dbReference type="Proteomes" id="UP000736373"/>
    </source>
</evidence>
<dbReference type="Proteomes" id="UP000736373">
    <property type="component" value="Unassembled WGS sequence"/>
</dbReference>
<organism evidence="6 7">
    <name type="scientific">Paraburkholderia podalyriae</name>
    <dbReference type="NCBI Taxonomy" id="1938811"/>
    <lineage>
        <taxon>Bacteria</taxon>
        <taxon>Pseudomonadati</taxon>
        <taxon>Pseudomonadota</taxon>
        <taxon>Betaproteobacteria</taxon>
        <taxon>Burkholderiales</taxon>
        <taxon>Burkholderiaceae</taxon>
        <taxon>Paraburkholderia</taxon>
    </lineage>
</organism>
<evidence type="ECO:0000256" key="3">
    <source>
        <dbReference type="ARBA" id="ARBA00023295"/>
    </source>
</evidence>
<dbReference type="PROSITE" id="PS00502">
    <property type="entry name" value="POLYGALACTURONASE"/>
    <property type="match status" value="1"/>
</dbReference>
<comment type="similarity">
    <text evidence="1 4">Belongs to the glycosyl hydrolase 28 family.</text>
</comment>
<gene>
    <name evidence="6" type="ORF">F6X42_12655</name>
</gene>
<comment type="caution">
    <text evidence="6">The sequence shown here is derived from an EMBL/GenBank/DDBJ whole genome shotgun (WGS) entry which is preliminary data.</text>
</comment>
<dbReference type="Pfam" id="PF00295">
    <property type="entry name" value="Glyco_hydro_28"/>
    <property type="match status" value="1"/>
</dbReference>
<dbReference type="InterPro" id="IPR011050">
    <property type="entry name" value="Pectin_lyase_fold/virulence"/>
</dbReference>
<feature type="region of interest" description="Disordered" evidence="5">
    <location>
        <begin position="50"/>
        <end position="74"/>
    </location>
</feature>
<dbReference type="EMBL" id="VZQQ01000009">
    <property type="protein sequence ID" value="MBC8747425.1"/>
    <property type="molecule type" value="Genomic_DNA"/>
</dbReference>
<evidence type="ECO:0000256" key="1">
    <source>
        <dbReference type="ARBA" id="ARBA00008834"/>
    </source>
</evidence>
<dbReference type="PROSITE" id="PS51318">
    <property type="entry name" value="TAT"/>
    <property type="match status" value="1"/>
</dbReference>
<feature type="compositionally biased region" description="Low complexity" evidence="5">
    <location>
        <begin position="50"/>
        <end position="72"/>
    </location>
</feature>
<dbReference type="SUPFAM" id="SSF51126">
    <property type="entry name" value="Pectin lyase-like"/>
    <property type="match status" value="1"/>
</dbReference>
<sequence length="679" mass="69700">MSKLSCDLDKNAPATGDSLRISRRGFIGLGSALAGSALLQACGGGSGVSAPAASASTGSTPGAGSTPSTAAADPIWGPNGSATNIINALQKITQSAFPAVDFQVEQYGAQPCAVIAQASPFTGSSSPVSTGAGATNASGSFDSRPAFLAAIAACNAAGGGRVVMPAGTWYCAGPIVLQSNVNFHLSANCTIYFSPNPTDYAKDGPVNCGANGKLFYSRWQANDCLNFGSPVYARNASNIALTGEGPTSVLNGQAMTPFAGSGNTSTCWWTYKGTSGAYGCAGSSTPSQAYLNPNNVDLMVVAPNLSAALYALLTNPATPWQQDQNYLPALSEAGVPVAQRIFGLGHYLRPCMVEFIGCTNVLMESYRTNNTPFWQHHPTDCTNVVIRGVTADSIGPNNDGFDPDACNTVLCDSVTFNTGDDCIAIKSGKDLDTEYGPAQNHVIQNCMMNSGHGGITLGSEMGGGVQNIYARNLTMLNQFWATNSLNIAIRIKTNMNRGGYVKNFYVNGVTLPHGVSLTGGGYGSKMLTGSPINSTVPIGVATATAANPSASQGGLITFDCDYQPAADAIRTRPALVDNVNITNVNASNVTLGSATGSCFQAIVAQGPVAFDYNGPAPAPTVPAITGVTISNCDFGTPAAAGPASASTPGPIYLYNVHDITLQNVIIAGQTLNQTLSDAR</sequence>
<dbReference type="Gene3D" id="2.160.20.10">
    <property type="entry name" value="Single-stranded right-handed beta-helix, Pectin lyase-like"/>
    <property type="match status" value="1"/>
</dbReference>
<name>A0ABR7PM32_9BURK</name>
<evidence type="ECO:0000256" key="5">
    <source>
        <dbReference type="SAM" id="MobiDB-lite"/>
    </source>
</evidence>
<dbReference type="InterPro" id="IPR006311">
    <property type="entry name" value="TAT_signal"/>
</dbReference>